<dbReference type="AlphaFoldDB" id="A0A2J6PHA9"/>
<proteinExistence type="predicted"/>
<accession>A0A2J6PHA9</accession>
<dbReference type="Proteomes" id="UP000235672">
    <property type="component" value="Unassembled WGS sequence"/>
</dbReference>
<evidence type="ECO:0000313" key="2">
    <source>
        <dbReference type="Proteomes" id="UP000235672"/>
    </source>
</evidence>
<organism evidence="1 2">
    <name type="scientific">Hyaloscypha hepaticicola</name>
    <dbReference type="NCBI Taxonomy" id="2082293"/>
    <lineage>
        <taxon>Eukaryota</taxon>
        <taxon>Fungi</taxon>
        <taxon>Dikarya</taxon>
        <taxon>Ascomycota</taxon>
        <taxon>Pezizomycotina</taxon>
        <taxon>Leotiomycetes</taxon>
        <taxon>Helotiales</taxon>
        <taxon>Hyaloscyphaceae</taxon>
        <taxon>Hyaloscypha</taxon>
    </lineage>
</organism>
<protein>
    <submittedName>
        <fullName evidence="1">Uncharacterized protein</fullName>
    </submittedName>
</protein>
<reference evidence="1 2" key="1">
    <citation type="submission" date="2016-05" db="EMBL/GenBank/DDBJ databases">
        <title>A degradative enzymes factory behind the ericoid mycorrhizal symbiosis.</title>
        <authorList>
            <consortium name="DOE Joint Genome Institute"/>
            <person name="Martino E."/>
            <person name="Morin E."/>
            <person name="Grelet G."/>
            <person name="Kuo A."/>
            <person name="Kohler A."/>
            <person name="Daghino S."/>
            <person name="Barry K."/>
            <person name="Choi C."/>
            <person name="Cichocki N."/>
            <person name="Clum A."/>
            <person name="Copeland A."/>
            <person name="Hainaut M."/>
            <person name="Haridas S."/>
            <person name="Labutti K."/>
            <person name="Lindquist E."/>
            <person name="Lipzen A."/>
            <person name="Khouja H.-R."/>
            <person name="Murat C."/>
            <person name="Ohm R."/>
            <person name="Olson A."/>
            <person name="Spatafora J."/>
            <person name="Veneault-Fourrey C."/>
            <person name="Henrissat B."/>
            <person name="Grigoriev I."/>
            <person name="Martin F."/>
            <person name="Perotto S."/>
        </authorList>
    </citation>
    <scope>NUCLEOTIDE SEQUENCE [LARGE SCALE GENOMIC DNA]</scope>
    <source>
        <strain evidence="1 2">UAMH 7357</strain>
    </source>
</reference>
<sequence>MAGNGQMLKNKKAMNIDLMQRIVQAQGSGDHSGFVPVNQEGECGLGKTQAKYCPYWLAKERAPQDGDMSMHNRLNVAGSKADTSGPPSPSSSINVHQLRVSRVQGGRIALHKGSFLYHASLLHQVFVQLVQSTYLAICSVCSSASSSTKLQLLLSKFKQRSSFAPATI</sequence>
<keyword evidence="2" id="KW-1185">Reference proteome</keyword>
<dbReference type="EMBL" id="KZ613531">
    <property type="protein sequence ID" value="PMD13418.1"/>
    <property type="molecule type" value="Genomic_DNA"/>
</dbReference>
<gene>
    <name evidence="1" type="ORF">NA56DRAFT_711995</name>
</gene>
<name>A0A2J6PHA9_9HELO</name>
<evidence type="ECO:0000313" key="1">
    <source>
        <dbReference type="EMBL" id="PMD13418.1"/>
    </source>
</evidence>